<gene>
    <name evidence="3" type="primary">LOC112283968</name>
    <name evidence="2" type="ORF">PHYPA_008908</name>
</gene>
<organism evidence="2">
    <name type="scientific">Physcomitrium patens</name>
    <name type="common">Spreading-leaved earth moss</name>
    <name type="synonym">Physcomitrella patens</name>
    <dbReference type="NCBI Taxonomy" id="3218"/>
    <lineage>
        <taxon>Eukaryota</taxon>
        <taxon>Viridiplantae</taxon>
        <taxon>Streptophyta</taxon>
        <taxon>Embryophyta</taxon>
        <taxon>Bryophyta</taxon>
        <taxon>Bryophytina</taxon>
        <taxon>Bryopsida</taxon>
        <taxon>Funariidae</taxon>
        <taxon>Funariales</taxon>
        <taxon>Funariaceae</taxon>
        <taxon>Physcomitrium</taxon>
    </lineage>
</organism>
<dbReference type="AlphaFoldDB" id="A0A2K1KFH3"/>
<reference evidence="2 4" key="1">
    <citation type="journal article" date="2008" name="Science">
        <title>The Physcomitrella genome reveals evolutionary insights into the conquest of land by plants.</title>
        <authorList>
            <person name="Rensing S."/>
            <person name="Lang D."/>
            <person name="Zimmer A."/>
            <person name="Terry A."/>
            <person name="Salamov A."/>
            <person name="Shapiro H."/>
            <person name="Nishiyama T."/>
            <person name="Perroud P.-F."/>
            <person name="Lindquist E."/>
            <person name="Kamisugi Y."/>
            <person name="Tanahashi T."/>
            <person name="Sakakibara K."/>
            <person name="Fujita T."/>
            <person name="Oishi K."/>
            <person name="Shin-I T."/>
            <person name="Kuroki Y."/>
            <person name="Toyoda A."/>
            <person name="Suzuki Y."/>
            <person name="Hashimoto A."/>
            <person name="Yamaguchi K."/>
            <person name="Sugano A."/>
            <person name="Kohara Y."/>
            <person name="Fujiyama A."/>
            <person name="Anterola A."/>
            <person name="Aoki S."/>
            <person name="Ashton N."/>
            <person name="Barbazuk W.B."/>
            <person name="Barker E."/>
            <person name="Bennetzen J."/>
            <person name="Bezanilla M."/>
            <person name="Blankenship R."/>
            <person name="Cho S.H."/>
            <person name="Dutcher S."/>
            <person name="Estelle M."/>
            <person name="Fawcett J.A."/>
            <person name="Gundlach H."/>
            <person name="Hanada K."/>
            <person name="Heyl A."/>
            <person name="Hicks K.A."/>
            <person name="Hugh J."/>
            <person name="Lohr M."/>
            <person name="Mayer K."/>
            <person name="Melkozernov A."/>
            <person name="Murata T."/>
            <person name="Nelson D."/>
            <person name="Pils B."/>
            <person name="Prigge M."/>
            <person name="Reiss B."/>
            <person name="Renner T."/>
            <person name="Rombauts S."/>
            <person name="Rushton P."/>
            <person name="Sanderfoot A."/>
            <person name="Schween G."/>
            <person name="Shiu S.-H."/>
            <person name="Stueber K."/>
            <person name="Theodoulou F.L."/>
            <person name="Tu H."/>
            <person name="Van de Peer Y."/>
            <person name="Verrier P.J."/>
            <person name="Waters E."/>
            <person name="Wood A."/>
            <person name="Yang L."/>
            <person name="Cove D."/>
            <person name="Cuming A."/>
            <person name="Hasebe M."/>
            <person name="Lucas S."/>
            <person name="Mishler D.B."/>
            <person name="Reski R."/>
            <person name="Grigoriev I."/>
            <person name="Quatrano R.S."/>
            <person name="Boore J.L."/>
        </authorList>
    </citation>
    <scope>NUCLEOTIDE SEQUENCE [LARGE SCALE GENOMIC DNA]</scope>
    <source>
        <strain evidence="3 4">cv. Gransden 2004</strain>
    </source>
</reference>
<name>A0A2K1KFH3_PHYPA</name>
<dbReference type="EnsemblPlants" id="Pp3c6_13758V3.1">
    <property type="protein sequence ID" value="Pp3c6_13758V3.1"/>
    <property type="gene ID" value="Pp3c6_13758"/>
</dbReference>
<accession>A0A2K1KFH3</accession>
<feature type="region of interest" description="Disordered" evidence="1">
    <location>
        <begin position="160"/>
        <end position="192"/>
    </location>
</feature>
<dbReference type="PaxDb" id="3218-PP1S177_111V6.1"/>
<evidence type="ECO:0000313" key="2">
    <source>
        <dbReference type="EMBL" id="PNR52534.1"/>
    </source>
</evidence>
<dbReference type="EMBL" id="ABEU02000006">
    <property type="protein sequence ID" value="PNR52534.1"/>
    <property type="molecule type" value="Genomic_DNA"/>
</dbReference>
<reference evidence="2 4" key="2">
    <citation type="journal article" date="2018" name="Plant J.">
        <title>The Physcomitrella patens chromosome-scale assembly reveals moss genome structure and evolution.</title>
        <authorList>
            <person name="Lang D."/>
            <person name="Ullrich K.K."/>
            <person name="Murat F."/>
            <person name="Fuchs J."/>
            <person name="Jenkins J."/>
            <person name="Haas F.B."/>
            <person name="Piednoel M."/>
            <person name="Gundlach H."/>
            <person name="Van Bel M."/>
            <person name="Meyberg R."/>
            <person name="Vives C."/>
            <person name="Morata J."/>
            <person name="Symeonidi A."/>
            <person name="Hiss M."/>
            <person name="Muchero W."/>
            <person name="Kamisugi Y."/>
            <person name="Saleh O."/>
            <person name="Blanc G."/>
            <person name="Decker E.L."/>
            <person name="van Gessel N."/>
            <person name="Grimwood J."/>
            <person name="Hayes R.D."/>
            <person name="Graham S.W."/>
            <person name="Gunter L.E."/>
            <person name="McDaniel S.F."/>
            <person name="Hoernstein S.N.W."/>
            <person name="Larsson A."/>
            <person name="Li F.W."/>
            <person name="Perroud P.F."/>
            <person name="Phillips J."/>
            <person name="Ranjan P."/>
            <person name="Rokshar D.S."/>
            <person name="Rothfels C.J."/>
            <person name="Schneider L."/>
            <person name="Shu S."/>
            <person name="Stevenson D.W."/>
            <person name="Thummler F."/>
            <person name="Tillich M."/>
            <person name="Villarreal Aguilar J.C."/>
            <person name="Widiez T."/>
            <person name="Wong G.K."/>
            <person name="Wymore A."/>
            <person name="Zhang Y."/>
            <person name="Zimmer A.D."/>
            <person name="Quatrano R.S."/>
            <person name="Mayer K.F.X."/>
            <person name="Goodstein D."/>
            <person name="Casacuberta J.M."/>
            <person name="Vandepoele K."/>
            <person name="Reski R."/>
            <person name="Cuming A.C."/>
            <person name="Tuskan G.A."/>
            <person name="Maumus F."/>
            <person name="Salse J."/>
            <person name="Schmutz J."/>
            <person name="Rensing S.A."/>
        </authorList>
    </citation>
    <scope>NUCLEOTIDE SEQUENCE [LARGE SCALE GENOMIC DNA]</scope>
    <source>
        <strain evidence="3 4">cv. Gransden 2004</strain>
    </source>
</reference>
<dbReference type="Gramene" id="Pp3c6_13758V3.1">
    <property type="protein sequence ID" value="Pp3c6_13758V3.1"/>
    <property type="gene ID" value="Pp3c6_13758"/>
</dbReference>
<evidence type="ECO:0000313" key="3">
    <source>
        <dbReference type="EnsemblPlants" id="Pp3c6_13758V3.1"/>
    </source>
</evidence>
<reference evidence="3" key="3">
    <citation type="submission" date="2020-12" db="UniProtKB">
        <authorList>
            <consortium name="EnsemblPlants"/>
        </authorList>
    </citation>
    <scope>IDENTIFICATION</scope>
</reference>
<evidence type="ECO:0000313" key="4">
    <source>
        <dbReference type="Proteomes" id="UP000006727"/>
    </source>
</evidence>
<evidence type="ECO:0000256" key="1">
    <source>
        <dbReference type="SAM" id="MobiDB-lite"/>
    </source>
</evidence>
<proteinExistence type="predicted"/>
<keyword evidence="4" id="KW-1185">Reference proteome</keyword>
<dbReference type="Proteomes" id="UP000006727">
    <property type="component" value="Chromosome 6"/>
</dbReference>
<protein>
    <submittedName>
        <fullName evidence="2 3">Uncharacterized protein</fullName>
    </submittedName>
</protein>
<sequence>MSISDYPENPVKDYMSLCLARAAYLDCLDETELTQDEEVRVDPWTSDPSTDQPHSKHFTFFQILKRYPSTDRSWLRQFYQNRLTTLAPAGVLPEVRFEIMYRHVNMLLEGMEKFENKNDLLKAFTTIPFSYVNPLLERHDDLQQLLQRITNVLNQFAAEQAEQQRKRKRADSQVSPLPNAAPAPSAPLNSEDKKELMVDAATLFTKWQWYNAFLTILFGEEEPPPEDDEDLEGSTTTPSAASIARILPRVLIGRGALLPTDDDMFAPPLITYWILDYVEKIVKPFVYQDSDEDPYSVQVVKALVKVFKEAEKLNTPHDIILKVFARYDYYRVEPLLENFDSLQEEFMRISEEVKHQLENAAFENTVNSFLDDLEHLDHES</sequence>